<reference evidence="1" key="1">
    <citation type="submission" date="2021-10" db="EMBL/GenBank/DDBJ databases">
        <title>Melipona bicolor Genome sequencing and assembly.</title>
        <authorList>
            <person name="Araujo N.S."/>
            <person name="Arias M.C."/>
        </authorList>
    </citation>
    <scope>NUCLEOTIDE SEQUENCE</scope>
    <source>
        <strain evidence="1">USP_2M_L1-L4_2017</strain>
        <tissue evidence="1">Whole body</tissue>
    </source>
</reference>
<protein>
    <submittedName>
        <fullName evidence="1">Uncharacterized protein</fullName>
    </submittedName>
</protein>
<organism evidence="1 2">
    <name type="scientific">Melipona bicolor</name>
    <dbReference type="NCBI Taxonomy" id="60889"/>
    <lineage>
        <taxon>Eukaryota</taxon>
        <taxon>Metazoa</taxon>
        <taxon>Ecdysozoa</taxon>
        <taxon>Arthropoda</taxon>
        <taxon>Hexapoda</taxon>
        <taxon>Insecta</taxon>
        <taxon>Pterygota</taxon>
        <taxon>Neoptera</taxon>
        <taxon>Endopterygota</taxon>
        <taxon>Hymenoptera</taxon>
        <taxon>Apocrita</taxon>
        <taxon>Aculeata</taxon>
        <taxon>Apoidea</taxon>
        <taxon>Anthophila</taxon>
        <taxon>Apidae</taxon>
        <taxon>Melipona</taxon>
    </lineage>
</organism>
<name>A0AA40GG02_9HYME</name>
<keyword evidence="2" id="KW-1185">Reference proteome</keyword>
<evidence type="ECO:0000313" key="1">
    <source>
        <dbReference type="EMBL" id="KAK1137017.1"/>
    </source>
</evidence>
<comment type="caution">
    <text evidence="1">The sequence shown here is derived from an EMBL/GenBank/DDBJ whole genome shotgun (WGS) entry which is preliminary data.</text>
</comment>
<sequence>MPVGRIARQNGSDGIDLQIKFSFTVPPVPLRGNGVNSPARLHRLGSLKRAGSRLIPANLPKSCSINITATQRFSLVTELRTVGVGWLDR</sequence>
<dbReference type="AlphaFoldDB" id="A0AA40GG02"/>
<accession>A0AA40GG02</accession>
<dbReference type="EMBL" id="JAHYIQ010000001">
    <property type="protein sequence ID" value="KAK1137017.1"/>
    <property type="molecule type" value="Genomic_DNA"/>
</dbReference>
<proteinExistence type="predicted"/>
<feature type="non-terminal residue" evidence="1">
    <location>
        <position position="89"/>
    </location>
</feature>
<gene>
    <name evidence="1" type="ORF">K0M31_001545</name>
</gene>
<dbReference type="Proteomes" id="UP001177670">
    <property type="component" value="Unassembled WGS sequence"/>
</dbReference>
<evidence type="ECO:0000313" key="2">
    <source>
        <dbReference type="Proteomes" id="UP001177670"/>
    </source>
</evidence>